<dbReference type="EMBL" id="PVNK01000296">
    <property type="protein sequence ID" value="PRP90090.1"/>
    <property type="molecule type" value="Genomic_DNA"/>
</dbReference>
<comment type="caution">
    <text evidence="1">The sequence shown here is derived from an EMBL/GenBank/DDBJ whole genome shotgun (WGS) entry which is preliminary data.</text>
</comment>
<keyword evidence="2" id="KW-1185">Reference proteome</keyword>
<gene>
    <name evidence="1" type="ORF">ENSA5_68270</name>
</gene>
<protein>
    <submittedName>
        <fullName evidence="1">Uncharacterized protein</fullName>
    </submittedName>
</protein>
<proteinExistence type="predicted"/>
<evidence type="ECO:0000313" key="1">
    <source>
        <dbReference type="EMBL" id="PRP90090.1"/>
    </source>
</evidence>
<dbReference type="AlphaFoldDB" id="A0A2S9XBB5"/>
<sequence>MAVVLLAVTGLLSYQAWGNAKLTTETMALAKDHACDMDSSCIVLDSQPRVGKADIVRHRYEYKTTHGMMTVTCKRQLLLFGPWSCTPEEGRMISDPF</sequence>
<dbReference type="Proteomes" id="UP000237968">
    <property type="component" value="Unassembled WGS sequence"/>
</dbReference>
<reference evidence="1 2" key="1">
    <citation type="submission" date="2018-03" db="EMBL/GenBank/DDBJ databases">
        <title>Draft Genome Sequences of the Obligatory Marine Myxobacteria Enhygromyxa salina SWB005.</title>
        <authorList>
            <person name="Poehlein A."/>
            <person name="Moghaddam J.A."/>
            <person name="Harms H."/>
            <person name="Alanjari M."/>
            <person name="Koenig G.M."/>
            <person name="Daniel R."/>
            <person name="Schaeberle T.F."/>
        </authorList>
    </citation>
    <scope>NUCLEOTIDE SEQUENCE [LARGE SCALE GENOMIC DNA]</scope>
    <source>
        <strain evidence="1 2">SWB005</strain>
    </source>
</reference>
<name>A0A2S9XBB5_9BACT</name>
<accession>A0A2S9XBB5</accession>
<evidence type="ECO:0000313" key="2">
    <source>
        <dbReference type="Proteomes" id="UP000237968"/>
    </source>
</evidence>
<organism evidence="1 2">
    <name type="scientific">Enhygromyxa salina</name>
    <dbReference type="NCBI Taxonomy" id="215803"/>
    <lineage>
        <taxon>Bacteria</taxon>
        <taxon>Pseudomonadati</taxon>
        <taxon>Myxococcota</taxon>
        <taxon>Polyangia</taxon>
        <taxon>Nannocystales</taxon>
        <taxon>Nannocystaceae</taxon>
        <taxon>Enhygromyxa</taxon>
    </lineage>
</organism>